<dbReference type="InterPro" id="IPR001478">
    <property type="entry name" value="PDZ"/>
</dbReference>
<dbReference type="Gene3D" id="3.30.750.44">
    <property type="match status" value="1"/>
</dbReference>
<keyword evidence="3 5" id="KW-0378">Hydrolase</keyword>
<protein>
    <submittedName>
        <fullName evidence="7">S41 family peptidase</fullName>
    </submittedName>
</protein>
<dbReference type="SUPFAM" id="SSF52096">
    <property type="entry name" value="ClpP/crotonase"/>
    <property type="match status" value="1"/>
</dbReference>
<organism evidence="7">
    <name type="scientific">Rhodothermus marinus</name>
    <name type="common">Rhodothermus obamensis</name>
    <dbReference type="NCBI Taxonomy" id="29549"/>
    <lineage>
        <taxon>Bacteria</taxon>
        <taxon>Pseudomonadati</taxon>
        <taxon>Rhodothermota</taxon>
        <taxon>Rhodothermia</taxon>
        <taxon>Rhodothermales</taxon>
        <taxon>Rhodothermaceae</taxon>
        <taxon>Rhodothermus</taxon>
    </lineage>
</organism>
<dbReference type="InterPro" id="IPR004447">
    <property type="entry name" value="Peptidase_S41A"/>
</dbReference>
<dbReference type="InterPro" id="IPR029045">
    <property type="entry name" value="ClpP/crotonase-like_dom_sf"/>
</dbReference>
<name>A0A7V2F5D3_RHOMR</name>
<dbReference type="Gene3D" id="3.90.226.10">
    <property type="entry name" value="2-enoyl-CoA Hydratase, Chain A, domain 1"/>
    <property type="match status" value="1"/>
</dbReference>
<dbReference type="GO" id="GO:0007165">
    <property type="term" value="P:signal transduction"/>
    <property type="evidence" value="ECO:0007669"/>
    <property type="project" value="TreeGrafter"/>
</dbReference>
<dbReference type="GO" id="GO:0008236">
    <property type="term" value="F:serine-type peptidase activity"/>
    <property type="evidence" value="ECO:0007669"/>
    <property type="project" value="UniProtKB-KW"/>
</dbReference>
<dbReference type="GO" id="GO:0004175">
    <property type="term" value="F:endopeptidase activity"/>
    <property type="evidence" value="ECO:0007669"/>
    <property type="project" value="TreeGrafter"/>
</dbReference>
<dbReference type="Pfam" id="PF03572">
    <property type="entry name" value="Peptidase_S41"/>
    <property type="match status" value="1"/>
</dbReference>
<dbReference type="EMBL" id="DSGB01000003">
    <property type="protein sequence ID" value="HER95409.1"/>
    <property type="molecule type" value="Genomic_DNA"/>
</dbReference>
<gene>
    <name evidence="7" type="ORF">ENO59_02655</name>
</gene>
<reference evidence="7" key="1">
    <citation type="journal article" date="2020" name="mSystems">
        <title>Genome- and Community-Level Interaction Insights into Carbon Utilization and Element Cycling Functions of Hydrothermarchaeota in Hydrothermal Sediment.</title>
        <authorList>
            <person name="Zhou Z."/>
            <person name="Liu Y."/>
            <person name="Xu W."/>
            <person name="Pan J."/>
            <person name="Luo Z.H."/>
            <person name="Li M."/>
        </authorList>
    </citation>
    <scope>NUCLEOTIDE SEQUENCE [LARGE SCALE GENOMIC DNA]</scope>
    <source>
        <strain evidence="7">SpSt-143</strain>
    </source>
</reference>
<dbReference type="CDD" id="cd07560">
    <property type="entry name" value="Peptidase_S41_CPP"/>
    <property type="match status" value="1"/>
</dbReference>
<feature type="domain" description="PDZ" evidence="6">
    <location>
        <begin position="84"/>
        <end position="152"/>
    </location>
</feature>
<dbReference type="PROSITE" id="PS50106">
    <property type="entry name" value="PDZ"/>
    <property type="match status" value="1"/>
</dbReference>
<evidence type="ECO:0000256" key="5">
    <source>
        <dbReference type="RuleBase" id="RU004404"/>
    </source>
</evidence>
<dbReference type="GO" id="GO:0030288">
    <property type="term" value="C:outer membrane-bounded periplasmic space"/>
    <property type="evidence" value="ECO:0007669"/>
    <property type="project" value="TreeGrafter"/>
</dbReference>
<dbReference type="InterPro" id="IPR055210">
    <property type="entry name" value="CtpA/B_N"/>
</dbReference>
<dbReference type="PANTHER" id="PTHR32060">
    <property type="entry name" value="TAIL-SPECIFIC PROTEASE"/>
    <property type="match status" value="1"/>
</dbReference>
<evidence type="ECO:0000256" key="1">
    <source>
        <dbReference type="ARBA" id="ARBA00009179"/>
    </source>
</evidence>
<sequence>MKTLRYTLPAILLLGLGILLGWNLQQALSGTDTLASLRKLEEAFLTITQRYVDPVTPEPLVEEAIRAMLNELDPHSVYITAEEMKEIRESYQGSFGGVGIWFEVVEDTARVVATISGGPSEAAGLLPGDRIVAINDSSAIGFSSNEIQKRLKGPEGTRVKVTIRRLGMAQPLEFVITRDRIPLYTVDAAYLLDDGKTGYIRINRFAMTTYDEFMQHLDRLLRQGMQRLVLDLRDNPGGIMEAAVELVDEFLPAGQTIVYTRGRVAQADLSHRSTSGGRFETQPLIVLVNQNSASASEIVAGALQDNDRALIVGLRTFGKGLVQNQFTLSDGSVLQLTVARYYTPSGRLIQTPYRNGDAEDYYRQKFANYDAATFHPRDYLNEIPDSLKFQTVHGRVVFGGGGIMPDIVVAPDTTSLLLEVSRRNLAFTFVREWFAKHEAELRQAWTRRQQEFAASFNVDEAMWQAFLGYARKQGLFSTDTSRTRSFSPADVEAHRPELSTLLKAHLAWQLFGREAWFPLVNQVDPVLQEALRHWDQAEALAAYFQPKRSENPRKGR</sequence>
<comment type="caution">
    <text evidence="7">The sequence shown here is derived from an EMBL/GenBank/DDBJ whole genome shotgun (WGS) entry which is preliminary data.</text>
</comment>
<keyword evidence="4 5" id="KW-0720">Serine protease</keyword>
<dbReference type="InterPro" id="IPR041489">
    <property type="entry name" value="PDZ_6"/>
</dbReference>
<evidence type="ECO:0000259" key="6">
    <source>
        <dbReference type="PROSITE" id="PS50106"/>
    </source>
</evidence>
<dbReference type="SMART" id="SM00228">
    <property type="entry name" value="PDZ"/>
    <property type="match status" value="1"/>
</dbReference>
<proteinExistence type="inferred from homology"/>
<dbReference type="GO" id="GO:0006508">
    <property type="term" value="P:proteolysis"/>
    <property type="evidence" value="ECO:0007669"/>
    <property type="project" value="UniProtKB-KW"/>
</dbReference>
<dbReference type="PANTHER" id="PTHR32060:SF30">
    <property type="entry name" value="CARBOXY-TERMINAL PROCESSING PROTEASE CTPA"/>
    <property type="match status" value="1"/>
</dbReference>
<dbReference type="Gene3D" id="2.30.42.10">
    <property type="match status" value="1"/>
</dbReference>
<comment type="similarity">
    <text evidence="1 5">Belongs to the peptidase S41A family.</text>
</comment>
<dbReference type="SMART" id="SM00245">
    <property type="entry name" value="TSPc"/>
    <property type="match status" value="1"/>
</dbReference>
<evidence type="ECO:0000256" key="2">
    <source>
        <dbReference type="ARBA" id="ARBA00022670"/>
    </source>
</evidence>
<dbReference type="NCBIfam" id="TIGR00225">
    <property type="entry name" value="prc"/>
    <property type="match status" value="1"/>
</dbReference>
<accession>A0A7V2F5D3</accession>
<keyword evidence="2 5" id="KW-0645">Protease</keyword>
<dbReference type="Pfam" id="PF17820">
    <property type="entry name" value="PDZ_6"/>
    <property type="match status" value="1"/>
</dbReference>
<dbReference type="Pfam" id="PF22694">
    <property type="entry name" value="CtpB_N-like"/>
    <property type="match status" value="1"/>
</dbReference>
<dbReference type="SUPFAM" id="SSF50156">
    <property type="entry name" value="PDZ domain-like"/>
    <property type="match status" value="1"/>
</dbReference>
<dbReference type="InterPro" id="IPR036034">
    <property type="entry name" value="PDZ_sf"/>
</dbReference>
<dbReference type="AlphaFoldDB" id="A0A7V2F5D3"/>
<evidence type="ECO:0000313" key="7">
    <source>
        <dbReference type="EMBL" id="HER95409.1"/>
    </source>
</evidence>
<dbReference type="InterPro" id="IPR005151">
    <property type="entry name" value="Tail-specific_protease"/>
</dbReference>
<evidence type="ECO:0000256" key="3">
    <source>
        <dbReference type="ARBA" id="ARBA00022801"/>
    </source>
</evidence>
<evidence type="ECO:0000256" key="4">
    <source>
        <dbReference type="ARBA" id="ARBA00022825"/>
    </source>
</evidence>
<dbReference type="CDD" id="cd06782">
    <property type="entry name" value="cpPDZ_CPP-like"/>
    <property type="match status" value="1"/>
</dbReference>